<name>A0A8D5UEP3_9BACL</name>
<dbReference type="Gene3D" id="3.30.300.210">
    <property type="entry name" value="Nutrient germinant receptor protein C, domain 3"/>
    <property type="match status" value="1"/>
</dbReference>
<dbReference type="InterPro" id="IPR046953">
    <property type="entry name" value="Spore_GerAC-like_C"/>
</dbReference>
<accession>A0A8D5UEP3</accession>
<evidence type="ECO:0000256" key="5">
    <source>
        <dbReference type="ARBA" id="ARBA00023136"/>
    </source>
</evidence>
<evidence type="ECO:0000256" key="1">
    <source>
        <dbReference type="ARBA" id="ARBA00004635"/>
    </source>
</evidence>
<reference evidence="10" key="2">
    <citation type="journal article" date="2021" name="Microbiol. Resour. Announc.">
        <title>Complete Genome Sequence of Polycladomyces abyssicola JIR-001T, Isolated from Hemipelagic Sediment in Deep Seawater.</title>
        <authorList>
            <person name="Tsubouchi T."/>
            <person name="Kaneko Y."/>
        </authorList>
    </citation>
    <scope>NUCLEOTIDE SEQUENCE</scope>
    <source>
        <strain evidence="10">JIR-001</strain>
    </source>
</reference>
<keyword evidence="6" id="KW-0564">Palmitate</keyword>
<keyword evidence="3" id="KW-0309">Germination</keyword>
<evidence type="ECO:0000256" key="7">
    <source>
        <dbReference type="ARBA" id="ARBA00023288"/>
    </source>
</evidence>
<dbReference type="AlphaFoldDB" id="A0A8D5UEP3"/>
<keyword evidence="5" id="KW-0472">Membrane</keyword>
<evidence type="ECO:0000313" key="10">
    <source>
        <dbReference type="EMBL" id="BCU81942.1"/>
    </source>
</evidence>
<dbReference type="InterPro" id="IPR057336">
    <property type="entry name" value="GerAC_N"/>
</dbReference>
<dbReference type="EMBL" id="AP024601">
    <property type="protein sequence ID" value="BCU81942.1"/>
    <property type="molecule type" value="Genomic_DNA"/>
</dbReference>
<dbReference type="PANTHER" id="PTHR35789:SF1">
    <property type="entry name" value="SPORE GERMINATION PROTEIN B3"/>
    <property type="match status" value="1"/>
</dbReference>
<evidence type="ECO:0000313" key="11">
    <source>
        <dbReference type="Proteomes" id="UP000677436"/>
    </source>
</evidence>
<protein>
    <submittedName>
        <fullName evidence="10">Germination protein KC</fullName>
    </submittedName>
</protein>
<sequence>MNKRRNTIVLLIVLLLILPGCWDMEFIKDARLIYATGFDLMPDGKLMFTVTIRDVIESGGGAQQHNTVMKSVARTTRESRDMIQSMVAGKLSAYKIRVHVLGESVAKKNIFPFMDVLYRDPKSALNARVCVAEGKAGEILQLNKVGVTFIGETVNEMISSEEQMTVVPKENVNSIAPVMWDHGQDFTLPIVKKVEKNVKVTGSALFHGHHMTGKLNRQESTLMLLMAGRKAKLARLTIPVDQKQNPQLANYITFEVKKAEPKMKVTVKPGNRIDVDFPMKLTVSAVEYPLGELSQKTVVQRLNKQLSAILTARSQQVIQKMQRANCDVFGVGRQLIAFHHDTWKQLHWKTDYRKVRFHPRVQVEVTGSGILN</sequence>
<evidence type="ECO:0000256" key="2">
    <source>
        <dbReference type="ARBA" id="ARBA00007886"/>
    </source>
</evidence>
<proteinExistence type="inferred from homology"/>
<organism evidence="10 11">
    <name type="scientific">Polycladomyces abyssicola</name>
    <dbReference type="NCBI Taxonomy" id="1125966"/>
    <lineage>
        <taxon>Bacteria</taxon>
        <taxon>Bacillati</taxon>
        <taxon>Bacillota</taxon>
        <taxon>Bacilli</taxon>
        <taxon>Bacillales</taxon>
        <taxon>Thermoactinomycetaceae</taxon>
        <taxon>Polycladomyces</taxon>
    </lineage>
</organism>
<feature type="domain" description="Spore germination GerAC-like C-terminal" evidence="8">
    <location>
        <begin position="201"/>
        <end position="369"/>
    </location>
</feature>
<keyword evidence="4" id="KW-0732">Signal</keyword>
<evidence type="ECO:0000256" key="4">
    <source>
        <dbReference type="ARBA" id="ARBA00022729"/>
    </source>
</evidence>
<comment type="subcellular location">
    <subcellularLocation>
        <location evidence="1">Membrane</location>
        <topology evidence="1">Lipid-anchor</topology>
    </subcellularLocation>
</comment>
<comment type="similarity">
    <text evidence="2">Belongs to the GerABKC lipoprotein family.</text>
</comment>
<evidence type="ECO:0000259" key="9">
    <source>
        <dbReference type="Pfam" id="PF25198"/>
    </source>
</evidence>
<dbReference type="Proteomes" id="UP000677436">
    <property type="component" value="Chromosome"/>
</dbReference>
<reference evidence="10" key="1">
    <citation type="journal article" date="2013" name="Int. J. Syst. Evol. Microbiol.">
        <title>Polycladomyces abyssicola gen. nov., sp. nov., a thermophilic filamentous bacterium isolated from hemipelagic sediment.</title>
        <authorList>
            <person name="Tsubouchi T."/>
            <person name="Shimane Y."/>
            <person name="Mori K."/>
            <person name="Usui K."/>
            <person name="Hiraki T."/>
            <person name="Tame A."/>
            <person name="Uematsu K."/>
            <person name="Maruyama T."/>
            <person name="Hatada Y."/>
        </authorList>
    </citation>
    <scope>NUCLEOTIDE SEQUENCE</scope>
    <source>
        <strain evidence="10">JIR-001</strain>
    </source>
</reference>
<dbReference type="RefSeq" id="WP_212772346.1">
    <property type="nucleotide sequence ID" value="NZ_AP024601.1"/>
</dbReference>
<dbReference type="PANTHER" id="PTHR35789">
    <property type="entry name" value="SPORE GERMINATION PROTEIN B3"/>
    <property type="match status" value="1"/>
</dbReference>
<keyword evidence="7" id="KW-0449">Lipoprotein</keyword>
<keyword evidence="11" id="KW-1185">Reference proteome</keyword>
<dbReference type="InterPro" id="IPR008844">
    <property type="entry name" value="Spore_GerAC-like"/>
</dbReference>
<dbReference type="KEGG" id="pabs:JIR001_17250"/>
<dbReference type="GO" id="GO:0016020">
    <property type="term" value="C:membrane"/>
    <property type="evidence" value="ECO:0007669"/>
    <property type="project" value="UniProtKB-SubCell"/>
</dbReference>
<evidence type="ECO:0000256" key="6">
    <source>
        <dbReference type="ARBA" id="ARBA00023139"/>
    </source>
</evidence>
<dbReference type="NCBIfam" id="TIGR02887">
    <property type="entry name" value="spore_ger_x_C"/>
    <property type="match status" value="1"/>
</dbReference>
<feature type="domain" description="Spore germination protein N-terminal" evidence="9">
    <location>
        <begin position="27"/>
        <end position="192"/>
    </location>
</feature>
<evidence type="ECO:0000259" key="8">
    <source>
        <dbReference type="Pfam" id="PF05504"/>
    </source>
</evidence>
<dbReference type="Pfam" id="PF25198">
    <property type="entry name" value="Spore_GerAC_N"/>
    <property type="match status" value="1"/>
</dbReference>
<dbReference type="Pfam" id="PF05504">
    <property type="entry name" value="Spore_GerAC"/>
    <property type="match status" value="1"/>
</dbReference>
<dbReference type="InterPro" id="IPR038501">
    <property type="entry name" value="Spore_GerAC_C_sf"/>
</dbReference>
<dbReference type="GO" id="GO:0009847">
    <property type="term" value="P:spore germination"/>
    <property type="evidence" value="ECO:0007669"/>
    <property type="project" value="InterPro"/>
</dbReference>
<evidence type="ECO:0000256" key="3">
    <source>
        <dbReference type="ARBA" id="ARBA00022544"/>
    </source>
</evidence>
<gene>
    <name evidence="10" type="ORF">JIR001_17250</name>
</gene>